<sequence>MTTSEDRIKLEPGWKEALREEFDKPYMRELRAFLLREKAAGKVIYPPGPLIFNALNSTPLDRVKVVIIGQDPYHGPGQAHGLCFSVQPGVPVPPSLQNIYKELKRDLNIDPPNHGYLQHWADQGVLLLNTSLTVEQARAGSHAGAGWQQFTDRVIEVVSERCPHLVFLLWGSHAQSKQRLIDPTKHLILRSPHPSPLSAHRGYIGNGHFGRTNKYLVQHGMEPIDWSLPADPGVRPLEAAVSEPS</sequence>
<dbReference type="InterPro" id="IPR002043">
    <property type="entry name" value="UDG_fam1"/>
</dbReference>
<keyword evidence="14" id="KW-1185">Reference proteome</keyword>
<keyword evidence="13" id="KW-0326">Glycosidase</keyword>
<dbReference type="InterPro" id="IPR005122">
    <property type="entry name" value="Uracil-DNA_glycosylase-like"/>
</dbReference>
<keyword evidence="9" id="KW-0963">Cytoplasm</keyword>
<evidence type="ECO:0000256" key="7">
    <source>
        <dbReference type="ARBA" id="ARBA00022801"/>
    </source>
</evidence>
<dbReference type="GO" id="GO:0097510">
    <property type="term" value="P:base-excision repair, AP site formation via deaminated base removal"/>
    <property type="evidence" value="ECO:0007669"/>
    <property type="project" value="TreeGrafter"/>
</dbReference>
<dbReference type="FunFam" id="3.40.470.10:FF:000001">
    <property type="entry name" value="Uracil-DNA glycosylase"/>
    <property type="match status" value="1"/>
</dbReference>
<dbReference type="NCBIfam" id="NF003589">
    <property type="entry name" value="PRK05254.1-2"/>
    <property type="match status" value="1"/>
</dbReference>
<dbReference type="GO" id="GO:0005737">
    <property type="term" value="C:cytoplasm"/>
    <property type="evidence" value="ECO:0007669"/>
    <property type="project" value="UniProtKB-SubCell"/>
</dbReference>
<dbReference type="Proteomes" id="UP000583387">
    <property type="component" value="Unassembled WGS sequence"/>
</dbReference>
<evidence type="ECO:0000256" key="8">
    <source>
        <dbReference type="ARBA" id="ARBA00023204"/>
    </source>
</evidence>
<comment type="similarity">
    <text evidence="3 9 11">Belongs to the uracil-DNA glycosylase (UDG) superfamily. UNG family.</text>
</comment>
<dbReference type="SMART" id="SM00987">
    <property type="entry name" value="UreE_C"/>
    <property type="match status" value="1"/>
</dbReference>
<keyword evidence="7 9" id="KW-0378">Hydrolase</keyword>
<evidence type="ECO:0000256" key="1">
    <source>
        <dbReference type="ARBA" id="ARBA00001400"/>
    </source>
</evidence>
<dbReference type="GO" id="GO:0004844">
    <property type="term" value="F:uracil DNA N-glycosylase activity"/>
    <property type="evidence" value="ECO:0007669"/>
    <property type="project" value="UniProtKB-UniRule"/>
</dbReference>
<evidence type="ECO:0000256" key="2">
    <source>
        <dbReference type="ARBA" id="ARBA00002631"/>
    </source>
</evidence>
<dbReference type="NCBIfam" id="TIGR00628">
    <property type="entry name" value="ung"/>
    <property type="match status" value="1"/>
</dbReference>
<dbReference type="SUPFAM" id="SSF52141">
    <property type="entry name" value="Uracil-DNA glycosylase-like"/>
    <property type="match status" value="1"/>
</dbReference>
<dbReference type="Gene3D" id="3.40.470.10">
    <property type="entry name" value="Uracil-DNA glycosylase-like domain"/>
    <property type="match status" value="1"/>
</dbReference>
<evidence type="ECO:0000256" key="4">
    <source>
        <dbReference type="ARBA" id="ARBA00012030"/>
    </source>
</evidence>
<organism evidence="13 14">
    <name type="scientific">Zestomonas carbonaria</name>
    <dbReference type="NCBI Taxonomy" id="2762745"/>
    <lineage>
        <taxon>Bacteria</taxon>
        <taxon>Pseudomonadati</taxon>
        <taxon>Pseudomonadota</taxon>
        <taxon>Gammaproteobacteria</taxon>
        <taxon>Pseudomonadales</taxon>
        <taxon>Pseudomonadaceae</taxon>
        <taxon>Zestomonas</taxon>
    </lineage>
</organism>
<dbReference type="SMART" id="SM00986">
    <property type="entry name" value="UDG"/>
    <property type="match status" value="1"/>
</dbReference>
<dbReference type="NCBIfam" id="NF003591">
    <property type="entry name" value="PRK05254.1-4"/>
    <property type="match status" value="1"/>
</dbReference>
<keyword evidence="8 9" id="KW-0234">DNA repair</keyword>
<evidence type="ECO:0000259" key="12">
    <source>
        <dbReference type="SMART" id="SM00986"/>
    </source>
</evidence>
<reference evidence="13 14" key="1">
    <citation type="submission" date="2020-08" db="EMBL/GenBank/DDBJ databases">
        <authorList>
            <person name="Criscuolo A."/>
        </authorList>
    </citation>
    <scope>NUCLEOTIDE SEQUENCE [LARGE SCALE GENOMIC DNA]</scope>
    <source>
        <strain evidence="13">CIP111764</strain>
    </source>
</reference>
<evidence type="ECO:0000256" key="9">
    <source>
        <dbReference type="HAMAP-Rule" id="MF_00148"/>
    </source>
</evidence>
<keyword evidence="6 9" id="KW-0227">DNA damage</keyword>
<dbReference type="EC" id="3.2.2.27" evidence="4 9"/>
<comment type="caution">
    <text evidence="13">The sequence shown here is derived from an EMBL/GenBank/DDBJ whole genome shotgun (WGS) entry which is preliminary data.</text>
</comment>
<evidence type="ECO:0000313" key="13">
    <source>
        <dbReference type="EMBL" id="CAD5109095.1"/>
    </source>
</evidence>
<dbReference type="HAMAP" id="MF_00148">
    <property type="entry name" value="UDG"/>
    <property type="match status" value="1"/>
</dbReference>
<dbReference type="NCBIfam" id="NF003592">
    <property type="entry name" value="PRK05254.1-5"/>
    <property type="match status" value="1"/>
</dbReference>
<evidence type="ECO:0000256" key="5">
    <source>
        <dbReference type="ARBA" id="ARBA00018429"/>
    </source>
</evidence>
<proteinExistence type="inferred from homology"/>
<dbReference type="PANTHER" id="PTHR11264:SF0">
    <property type="entry name" value="URACIL-DNA GLYCOSYLASE"/>
    <property type="match status" value="1"/>
</dbReference>
<name>A0A7U7EQ91_9GAMM</name>
<dbReference type="NCBIfam" id="NF003588">
    <property type="entry name" value="PRK05254.1-1"/>
    <property type="match status" value="1"/>
</dbReference>
<evidence type="ECO:0000256" key="6">
    <source>
        <dbReference type="ARBA" id="ARBA00022763"/>
    </source>
</evidence>
<comment type="subcellular location">
    <subcellularLocation>
        <location evidence="9">Cytoplasm</location>
    </subcellularLocation>
</comment>
<dbReference type="PROSITE" id="PS00130">
    <property type="entry name" value="U_DNA_GLYCOSYLASE"/>
    <property type="match status" value="1"/>
</dbReference>
<evidence type="ECO:0000313" key="14">
    <source>
        <dbReference type="Proteomes" id="UP000583387"/>
    </source>
</evidence>
<dbReference type="InterPro" id="IPR036895">
    <property type="entry name" value="Uracil-DNA_glycosylase-like_sf"/>
</dbReference>
<dbReference type="InterPro" id="IPR018085">
    <property type="entry name" value="Ura-DNA_Glyclase_AS"/>
</dbReference>
<evidence type="ECO:0000256" key="11">
    <source>
        <dbReference type="RuleBase" id="RU003780"/>
    </source>
</evidence>
<dbReference type="AlphaFoldDB" id="A0A7U7EQ91"/>
<feature type="active site" description="Proton acceptor" evidence="9 10">
    <location>
        <position position="71"/>
    </location>
</feature>
<comment type="catalytic activity">
    <reaction evidence="1 9 11">
        <text>Hydrolyzes single-stranded DNA or mismatched double-stranded DNA and polynucleotides, releasing free uracil.</text>
        <dbReference type="EC" id="3.2.2.27"/>
    </reaction>
</comment>
<comment type="function">
    <text evidence="2 9 11">Excises uracil residues from the DNA which can arise as a result of misincorporation of dUMP residues by DNA polymerase or due to deamination of cytosine.</text>
</comment>
<dbReference type="RefSeq" id="WP_187672406.1">
    <property type="nucleotide sequence ID" value="NZ_CAJFCI010000071.1"/>
</dbReference>
<feature type="domain" description="Uracil-DNA glycosylase-like" evidence="12">
    <location>
        <begin position="56"/>
        <end position="216"/>
    </location>
</feature>
<evidence type="ECO:0000256" key="10">
    <source>
        <dbReference type="PROSITE-ProRule" id="PRU10072"/>
    </source>
</evidence>
<accession>A0A7U7EQ91</accession>
<dbReference type="PANTHER" id="PTHR11264">
    <property type="entry name" value="URACIL-DNA GLYCOSYLASE"/>
    <property type="match status" value="1"/>
</dbReference>
<dbReference type="Pfam" id="PF03167">
    <property type="entry name" value="UDG"/>
    <property type="match status" value="1"/>
</dbReference>
<protein>
    <recommendedName>
        <fullName evidence="5 9">Uracil-DNA glycosylase</fullName>
        <shortName evidence="9">UDG</shortName>
        <ecNumber evidence="4 9">3.2.2.27</ecNumber>
    </recommendedName>
</protein>
<evidence type="ECO:0000256" key="3">
    <source>
        <dbReference type="ARBA" id="ARBA00008184"/>
    </source>
</evidence>
<gene>
    <name evidence="9 13" type="primary">ung</name>
    <name evidence="13" type="ORF">PSEWESI4_03391</name>
</gene>
<dbReference type="EMBL" id="CAJFCI010000071">
    <property type="protein sequence ID" value="CAD5109095.1"/>
    <property type="molecule type" value="Genomic_DNA"/>
</dbReference>
<dbReference type="CDD" id="cd10027">
    <property type="entry name" value="UDG-F1-like"/>
    <property type="match status" value="1"/>
</dbReference>